<reference evidence="2 3" key="1">
    <citation type="submission" date="2018-12" db="EMBL/GenBank/DDBJ databases">
        <title>Draft genome sequence of Embleya hyalina NBRC 13850T.</title>
        <authorList>
            <person name="Komaki H."/>
            <person name="Hosoyama A."/>
            <person name="Kimura A."/>
            <person name="Ichikawa N."/>
            <person name="Tamura T."/>
        </authorList>
    </citation>
    <scope>NUCLEOTIDE SEQUENCE [LARGE SCALE GENOMIC DNA]</scope>
    <source>
        <strain evidence="2 3">NBRC 13850</strain>
    </source>
</reference>
<comment type="caution">
    <text evidence="2">The sequence shown here is derived from an EMBL/GenBank/DDBJ whole genome shotgun (WGS) entry which is preliminary data.</text>
</comment>
<organism evidence="2 3">
    <name type="scientific">Embleya hyalina</name>
    <dbReference type="NCBI Taxonomy" id="516124"/>
    <lineage>
        <taxon>Bacteria</taxon>
        <taxon>Bacillati</taxon>
        <taxon>Actinomycetota</taxon>
        <taxon>Actinomycetes</taxon>
        <taxon>Kitasatosporales</taxon>
        <taxon>Streptomycetaceae</taxon>
        <taxon>Embleya</taxon>
    </lineage>
</organism>
<evidence type="ECO:0000313" key="2">
    <source>
        <dbReference type="EMBL" id="GCE01881.1"/>
    </source>
</evidence>
<dbReference type="EMBL" id="BIFH01000054">
    <property type="protein sequence ID" value="GCE01881.1"/>
    <property type="molecule type" value="Genomic_DNA"/>
</dbReference>
<name>A0A401Z4V2_9ACTN</name>
<dbReference type="Proteomes" id="UP000286931">
    <property type="component" value="Unassembled WGS sequence"/>
</dbReference>
<sequence length="106" mass="11389">MEGPVLHGRGGSDTMHETANGMHEAQTRETNRDDWRTLHTGTRESAARALRADLLHAGITEADLSRRVTEAWAGSVVTVASTGRQFRVTRTVAATPTVSLSDHGPA</sequence>
<keyword evidence="3" id="KW-1185">Reference proteome</keyword>
<gene>
    <name evidence="2" type="ORF">EHYA_09655</name>
</gene>
<evidence type="ECO:0000256" key="1">
    <source>
        <dbReference type="SAM" id="MobiDB-lite"/>
    </source>
</evidence>
<evidence type="ECO:0000313" key="3">
    <source>
        <dbReference type="Proteomes" id="UP000286931"/>
    </source>
</evidence>
<proteinExistence type="predicted"/>
<accession>A0A401Z4V2</accession>
<feature type="compositionally biased region" description="Basic and acidic residues" evidence="1">
    <location>
        <begin position="25"/>
        <end position="35"/>
    </location>
</feature>
<dbReference type="AlphaFoldDB" id="A0A401Z4V2"/>
<protein>
    <submittedName>
        <fullName evidence="2">Uncharacterized protein</fullName>
    </submittedName>
</protein>
<feature type="region of interest" description="Disordered" evidence="1">
    <location>
        <begin position="1"/>
        <end position="35"/>
    </location>
</feature>